<dbReference type="PROSITE" id="PS51012">
    <property type="entry name" value="ABC_TM2"/>
    <property type="match status" value="1"/>
</dbReference>
<dbReference type="PIRSF" id="PIRSF006648">
    <property type="entry name" value="DrrB"/>
    <property type="match status" value="1"/>
</dbReference>
<keyword evidence="5" id="KW-0046">Antibiotic resistance</keyword>
<dbReference type="PANTHER" id="PTHR43229">
    <property type="entry name" value="NODULATION PROTEIN J"/>
    <property type="match status" value="1"/>
</dbReference>
<protein>
    <recommendedName>
        <fullName evidence="6">Transport permease protein</fullName>
    </recommendedName>
</protein>
<evidence type="ECO:0000256" key="3">
    <source>
        <dbReference type="ARBA" id="ARBA00022989"/>
    </source>
</evidence>
<evidence type="ECO:0000256" key="1">
    <source>
        <dbReference type="ARBA" id="ARBA00004141"/>
    </source>
</evidence>
<comment type="caution">
    <text evidence="8">The sequence shown here is derived from an EMBL/GenBank/DDBJ whole genome shotgun (WGS) entry which is preliminary data.</text>
</comment>
<reference evidence="8 9" key="1">
    <citation type="submission" date="2021-03" db="EMBL/GenBank/DDBJ databases">
        <title>Sequencing the genomes of 1000 actinobacteria strains.</title>
        <authorList>
            <person name="Klenk H.-P."/>
        </authorList>
    </citation>
    <scope>NUCLEOTIDE SEQUENCE [LARGE SCALE GENOMIC DNA]</scope>
    <source>
        <strain evidence="8 9">DSM 15797</strain>
    </source>
</reference>
<keyword evidence="4 6" id="KW-0472">Membrane</keyword>
<evidence type="ECO:0000313" key="8">
    <source>
        <dbReference type="EMBL" id="MBP2386444.1"/>
    </source>
</evidence>
<gene>
    <name evidence="8" type="ORF">JOF47_001955</name>
</gene>
<comment type="similarity">
    <text evidence="6">Belongs to the ABC-2 integral membrane protein family.</text>
</comment>
<feature type="transmembrane region" description="Helical" evidence="6">
    <location>
        <begin position="114"/>
        <end position="141"/>
    </location>
</feature>
<dbReference type="RefSeq" id="WP_209997340.1">
    <property type="nucleotide sequence ID" value="NZ_BAAAJY010000002.1"/>
</dbReference>
<evidence type="ECO:0000256" key="2">
    <source>
        <dbReference type="ARBA" id="ARBA00022692"/>
    </source>
</evidence>
<feature type="transmembrane region" description="Helical" evidence="6">
    <location>
        <begin position="177"/>
        <end position="197"/>
    </location>
</feature>
<keyword evidence="6" id="KW-1003">Cell membrane</keyword>
<keyword evidence="6" id="KW-0813">Transport</keyword>
<keyword evidence="3 6" id="KW-1133">Transmembrane helix</keyword>
<organism evidence="8 9">
    <name type="scientific">Paeniglutamicibacter kerguelensis</name>
    <dbReference type="NCBI Taxonomy" id="254788"/>
    <lineage>
        <taxon>Bacteria</taxon>
        <taxon>Bacillati</taxon>
        <taxon>Actinomycetota</taxon>
        <taxon>Actinomycetes</taxon>
        <taxon>Micrococcales</taxon>
        <taxon>Micrococcaceae</taxon>
        <taxon>Paeniglutamicibacter</taxon>
    </lineage>
</organism>
<accession>A0ABS4XDA7</accession>
<dbReference type="InterPro" id="IPR051784">
    <property type="entry name" value="Nod_factor_ABC_transporter"/>
</dbReference>
<sequence>MPTSTQAAPGTSNAVGTLKRILLQGRYETLAMIRNGEQLVIAIVLPLMALFGLVFTDLLKNIAARPIDAAVPGVLALCVVSTAFTGQGIATGFDRRYGVMRLLSTTPLGRTGLIYGKVMAVLAVLSMQVVVVGGTGFLMGWQPAPAGIPWAILLLVLGAAAFTALGLLIAGTVRPEATLAITNLAWVLLAGVGGILFPSTSVPAFLQPIINVLPSAALGDSLRAALISGTASGPGILILLAWTLIAGFAATRWFKWN</sequence>
<evidence type="ECO:0000256" key="5">
    <source>
        <dbReference type="ARBA" id="ARBA00023251"/>
    </source>
</evidence>
<evidence type="ECO:0000259" key="7">
    <source>
        <dbReference type="PROSITE" id="PS51012"/>
    </source>
</evidence>
<evidence type="ECO:0000256" key="4">
    <source>
        <dbReference type="ARBA" id="ARBA00023136"/>
    </source>
</evidence>
<dbReference type="Pfam" id="PF01061">
    <property type="entry name" value="ABC2_membrane"/>
    <property type="match status" value="1"/>
</dbReference>
<feature type="transmembrane region" description="Helical" evidence="6">
    <location>
        <begin position="71"/>
        <end position="93"/>
    </location>
</feature>
<dbReference type="InterPro" id="IPR000412">
    <property type="entry name" value="ABC_2_transport"/>
</dbReference>
<feature type="transmembrane region" description="Helical" evidence="6">
    <location>
        <begin position="147"/>
        <end position="170"/>
    </location>
</feature>
<feature type="transmembrane region" description="Helical" evidence="6">
    <location>
        <begin position="39"/>
        <end position="59"/>
    </location>
</feature>
<keyword evidence="2 6" id="KW-0812">Transmembrane</keyword>
<dbReference type="PANTHER" id="PTHR43229:SF2">
    <property type="entry name" value="NODULATION PROTEIN J"/>
    <property type="match status" value="1"/>
</dbReference>
<keyword evidence="9" id="KW-1185">Reference proteome</keyword>
<dbReference type="InterPro" id="IPR047817">
    <property type="entry name" value="ABC2_TM_bact-type"/>
</dbReference>
<dbReference type="Proteomes" id="UP001296993">
    <property type="component" value="Unassembled WGS sequence"/>
</dbReference>
<comment type="subcellular location">
    <subcellularLocation>
        <location evidence="6">Cell membrane</location>
        <topology evidence="6">Multi-pass membrane protein</topology>
    </subcellularLocation>
    <subcellularLocation>
        <location evidence="1">Membrane</location>
        <topology evidence="1">Multi-pass membrane protein</topology>
    </subcellularLocation>
</comment>
<evidence type="ECO:0000313" key="9">
    <source>
        <dbReference type="Proteomes" id="UP001296993"/>
    </source>
</evidence>
<dbReference type="EMBL" id="JAGIOF010000001">
    <property type="protein sequence ID" value="MBP2386444.1"/>
    <property type="molecule type" value="Genomic_DNA"/>
</dbReference>
<feature type="transmembrane region" description="Helical" evidence="6">
    <location>
        <begin position="236"/>
        <end position="254"/>
    </location>
</feature>
<name>A0ABS4XDA7_9MICC</name>
<feature type="domain" description="ABC transmembrane type-2" evidence="7">
    <location>
        <begin position="35"/>
        <end position="257"/>
    </location>
</feature>
<dbReference type="InterPro" id="IPR013525">
    <property type="entry name" value="ABC2_TM"/>
</dbReference>
<evidence type="ECO:0000256" key="6">
    <source>
        <dbReference type="RuleBase" id="RU361157"/>
    </source>
</evidence>
<proteinExistence type="inferred from homology"/>